<dbReference type="Proteomes" id="UP001611383">
    <property type="component" value="Chromosome"/>
</dbReference>
<accession>A0ABY9WS53</accession>
<evidence type="ECO:0000259" key="2">
    <source>
        <dbReference type="Pfam" id="PF13194"/>
    </source>
</evidence>
<organism evidence="3 4">
    <name type="scientific">Archangium minus</name>
    <dbReference type="NCBI Taxonomy" id="83450"/>
    <lineage>
        <taxon>Bacteria</taxon>
        <taxon>Pseudomonadati</taxon>
        <taxon>Myxococcota</taxon>
        <taxon>Myxococcia</taxon>
        <taxon>Myxococcales</taxon>
        <taxon>Cystobacterineae</taxon>
        <taxon>Archangiaceae</taxon>
        <taxon>Archangium</taxon>
    </lineage>
</organism>
<protein>
    <submittedName>
        <fullName evidence="3">DUF4010 domain-containing protein</fullName>
    </submittedName>
</protein>
<feature type="transmembrane region" description="Helical" evidence="1">
    <location>
        <begin position="22"/>
        <end position="45"/>
    </location>
</feature>
<dbReference type="Pfam" id="PF13194">
    <property type="entry name" value="DUF4010"/>
    <property type="match status" value="1"/>
</dbReference>
<keyword evidence="4" id="KW-1185">Reference proteome</keyword>
<dbReference type="RefSeq" id="WP_395815594.1">
    <property type="nucleotide sequence ID" value="NZ_CP043494.1"/>
</dbReference>
<reference evidence="3 4" key="1">
    <citation type="submission" date="2019-08" db="EMBL/GenBank/DDBJ databases">
        <title>Archangium and Cystobacter genomes.</title>
        <authorList>
            <person name="Chen I.-C.K."/>
            <person name="Wielgoss S."/>
        </authorList>
    </citation>
    <scope>NUCLEOTIDE SEQUENCE [LARGE SCALE GENOMIC DNA]</scope>
    <source>
        <strain evidence="3 4">Cbm 6</strain>
    </source>
</reference>
<evidence type="ECO:0000256" key="1">
    <source>
        <dbReference type="SAM" id="Phobius"/>
    </source>
</evidence>
<name>A0ABY9WS53_9BACT</name>
<keyword evidence="1" id="KW-0472">Membrane</keyword>
<dbReference type="InterPro" id="IPR025105">
    <property type="entry name" value="DUF4010"/>
</dbReference>
<proteinExistence type="predicted"/>
<feature type="domain" description="DUF4010" evidence="2">
    <location>
        <begin position="1"/>
        <end position="52"/>
    </location>
</feature>
<dbReference type="EMBL" id="CP043494">
    <property type="protein sequence ID" value="WNG43836.1"/>
    <property type="molecule type" value="Genomic_DNA"/>
</dbReference>
<keyword evidence="1" id="KW-0812">Transmembrane</keyword>
<evidence type="ECO:0000313" key="3">
    <source>
        <dbReference type="EMBL" id="WNG43836.1"/>
    </source>
</evidence>
<sequence>MLASSLMFVRVMVEVAVVNPPMVRLVAVPMGAMAFTLLVASALLYRRARERPTACFV</sequence>
<evidence type="ECO:0000313" key="4">
    <source>
        <dbReference type="Proteomes" id="UP001611383"/>
    </source>
</evidence>
<keyword evidence="1" id="KW-1133">Transmembrane helix</keyword>
<gene>
    <name evidence="3" type="ORF">F0U60_06785</name>
</gene>